<evidence type="ECO:0000313" key="3">
    <source>
        <dbReference type="Proteomes" id="UP000294498"/>
    </source>
</evidence>
<organism evidence="2 3">
    <name type="scientific">Dinghuibacter silviterrae</name>
    <dbReference type="NCBI Taxonomy" id="1539049"/>
    <lineage>
        <taxon>Bacteria</taxon>
        <taxon>Pseudomonadati</taxon>
        <taxon>Bacteroidota</taxon>
        <taxon>Chitinophagia</taxon>
        <taxon>Chitinophagales</taxon>
        <taxon>Chitinophagaceae</taxon>
        <taxon>Dinghuibacter</taxon>
    </lineage>
</organism>
<dbReference type="Pfam" id="PF00582">
    <property type="entry name" value="Usp"/>
    <property type="match status" value="1"/>
</dbReference>
<evidence type="ECO:0000313" key="2">
    <source>
        <dbReference type="EMBL" id="TDW96689.1"/>
    </source>
</evidence>
<dbReference type="InterPro" id="IPR006016">
    <property type="entry name" value="UspA"/>
</dbReference>
<name>A0A4R8DGB7_9BACT</name>
<dbReference type="EMBL" id="SODV01000002">
    <property type="protein sequence ID" value="TDW96689.1"/>
    <property type="molecule type" value="Genomic_DNA"/>
</dbReference>
<accession>A0A4R8DGB7</accession>
<sequence>MKPIVVPVNFSGCAACAAHYAAELALLTDGEIHLIHVVTPPFTTPEMTQYAYDMMVDSANTFIKAIQIDLIRRTHNKIPIHTHVETGTVYGQVETLCNRLCPYAVILGASGPSFEKAIGGSPVGSLLHLPFPVLVVPEQVPFHRFQDIVLACDTGDLTSGLPHSLPLLKEWQKRFDAHIHIVTIENGGTAPVELNKALQALHPELHLVHHTRVEEGLFEYLGNHPADLVIVFPKKHRFIEFHSSQSRKLARHSPVPILSLHEA</sequence>
<comment type="caution">
    <text evidence="2">The sequence shown here is derived from an EMBL/GenBank/DDBJ whole genome shotgun (WGS) entry which is preliminary data.</text>
</comment>
<dbReference type="CDD" id="cd00293">
    <property type="entry name" value="USP-like"/>
    <property type="match status" value="1"/>
</dbReference>
<protein>
    <submittedName>
        <fullName evidence="2">Nucleotide-binding universal stress UspA family protein</fullName>
    </submittedName>
</protein>
<gene>
    <name evidence="2" type="ORF">EDB95_4525</name>
</gene>
<dbReference type="Gene3D" id="3.40.50.12370">
    <property type="match status" value="1"/>
</dbReference>
<dbReference type="RefSeq" id="WP_133997563.1">
    <property type="nucleotide sequence ID" value="NZ_SODV01000002.1"/>
</dbReference>
<feature type="domain" description="UspA" evidence="1">
    <location>
        <begin position="1"/>
        <end position="137"/>
    </location>
</feature>
<proteinExistence type="predicted"/>
<keyword evidence="3" id="KW-1185">Reference proteome</keyword>
<evidence type="ECO:0000259" key="1">
    <source>
        <dbReference type="Pfam" id="PF00582"/>
    </source>
</evidence>
<dbReference type="SUPFAM" id="SSF52402">
    <property type="entry name" value="Adenine nucleotide alpha hydrolases-like"/>
    <property type="match status" value="2"/>
</dbReference>
<dbReference type="AlphaFoldDB" id="A0A4R8DGB7"/>
<dbReference type="Proteomes" id="UP000294498">
    <property type="component" value="Unassembled WGS sequence"/>
</dbReference>
<dbReference type="OrthoDB" id="9788959at2"/>
<reference evidence="2 3" key="1">
    <citation type="submission" date="2019-03" db="EMBL/GenBank/DDBJ databases">
        <title>Genomic Encyclopedia of Type Strains, Phase IV (KMG-IV): sequencing the most valuable type-strain genomes for metagenomic binning, comparative biology and taxonomic classification.</title>
        <authorList>
            <person name="Goeker M."/>
        </authorList>
    </citation>
    <scope>NUCLEOTIDE SEQUENCE [LARGE SCALE GENOMIC DNA]</scope>
    <source>
        <strain evidence="2 3">DSM 100059</strain>
    </source>
</reference>